<dbReference type="AlphaFoldDB" id="A0A5C3P9N9"/>
<dbReference type="EMBL" id="ML211285">
    <property type="protein sequence ID" value="TFK84920.1"/>
    <property type="molecule type" value="Genomic_DNA"/>
</dbReference>
<sequence length="165" mass="17808">MTMYARSRSPTGVHGRMSLAPHVPSSVLEDALLTLQTSRHGARKTHPFSSIYHACVVPIAVRSNLRKGLERRMGLNMYEASQTTVFHGGCPRQQLVSSLAADTAQPSALKSGVPSAGDRPLKAKRLPPTSERNKDRLQSISYGEEGSGGEIEKPDCATGRQATLK</sequence>
<reference evidence="2 3" key="1">
    <citation type="journal article" date="2019" name="Nat. Ecol. Evol.">
        <title>Megaphylogeny resolves global patterns of mushroom evolution.</title>
        <authorList>
            <person name="Varga T."/>
            <person name="Krizsan K."/>
            <person name="Foldi C."/>
            <person name="Dima B."/>
            <person name="Sanchez-Garcia M."/>
            <person name="Sanchez-Ramirez S."/>
            <person name="Szollosi G.J."/>
            <person name="Szarkandi J.G."/>
            <person name="Papp V."/>
            <person name="Albert L."/>
            <person name="Andreopoulos W."/>
            <person name="Angelini C."/>
            <person name="Antonin V."/>
            <person name="Barry K.W."/>
            <person name="Bougher N.L."/>
            <person name="Buchanan P."/>
            <person name="Buyck B."/>
            <person name="Bense V."/>
            <person name="Catcheside P."/>
            <person name="Chovatia M."/>
            <person name="Cooper J."/>
            <person name="Damon W."/>
            <person name="Desjardin D."/>
            <person name="Finy P."/>
            <person name="Geml J."/>
            <person name="Haridas S."/>
            <person name="Hughes K."/>
            <person name="Justo A."/>
            <person name="Karasinski D."/>
            <person name="Kautmanova I."/>
            <person name="Kiss B."/>
            <person name="Kocsube S."/>
            <person name="Kotiranta H."/>
            <person name="LaButti K.M."/>
            <person name="Lechner B.E."/>
            <person name="Liimatainen K."/>
            <person name="Lipzen A."/>
            <person name="Lukacs Z."/>
            <person name="Mihaltcheva S."/>
            <person name="Morgado L.N."/>
            <person name="Niskanen T."/>
            <person name="Noordeloos M.E."/>
            <person name="Ohm R.A."/>
            <person name="Ortiz-Santana B."/>
            <person name="Ovrebo C."/>
            <person name="Racz N."/>
            <person name="Riley R."/>
            <person name="Savchenko A."/>
            <person name="Shiryaev A."/>
            <person name="Soop K."/>
            <person name="Spirin V."/>
            <person name="Szebenyi C."/>
            <person name="Tomsovsky M."/>
            <person name="Tulloss R.E."/>
            <person name="Uehling J."/>
            <person name="Grigoriev I.V."/>
            <person name="Vagvolgyi C."/>
            <person name="Papp T."/>
            <person name="Martin F.M."/>
            <person name="Miettinen O."/>
            <person name="Hibbett D.S."/>
            <person name="Nagy L.G."/>
        </authorList>
    </citation>
    <scope>NUCLEOTIDE SEQUENCE [LARGE SCALE GENOMIC DNA]</scope>
    <source>
        <strain evidence="2 3">HHB13444</strain>
    </source>
</reference>
<keyword evidence="3" id="KW-1185">Reference proteome</keyword>
<proteinExistence type="predicted"/>
<evidence type="ECO:0000313" key="2">
    <source>
        <dbReference type="EMBL" id="TFK84920.1"/>
    </source>
</evidence>
<feature type="region of interest" description="Disordered" evidence="1">
    <location>
        <begin position="97"/>
        <end position="165"/>
    </location>
</feature>
<dbReference type="Proteomes" id="UP000308197">
    <property type="component" value="Unassembled WGS sequence"/>
</dbReference>
<evidence type="ECO:0000313" key="3">
    <source>
        <dbReference type="Proteomes" id="UP000308197"/>
    </source>
</evidence>
<dbReference type="InParanoid" id="A0A5C3P9N9"/>
<accession>A0A5C3P9N9</accession>
<name>A0A5C3P9N9_9APHY</name>
<protein>
    <submittedName>
        <fullName evidence="2">Uncharacterized protein</fullName>
    </submittedName>
</protein>
<evidence type="ECO:0000256" key="1">
    <source>
        <dbReference type="SAM" id="MobiDB-lite"/>
    </source>
</evidence>
<organism evidence="2 3">
    <name type="scientific">Polyporus arcularius HHB13444</name>
    <dbReference type="NCBI Taxonomy" id="1314778"/>
    <lineage>
        <taxon>Eukaryota</taxon>
        <taxon>Fungi</taxon>
        <taxon>Dikarya</taxon>
        <taxon>Basidiomycota</taxon>
        <taxon>Agaricomycotina</taxon>
        <taxon>Agaricomycetes</taxon>
        <taxon>Polyporales</taxon>
        <taxon>Polyporaceae</taxon>
        <taxon>Polyporus</taxon>
    </lineage>
</organism>
<gene>
    <name evidence="2" type="ORF">K466DRAFT_588499</name>
</gene>